<dbReference type="GO" id="GO:0006351">
    <property type="term" value="P:DNA-templated transcription"/>
    <property type="evidence" value="ECO:0007669"/>
    <property type="project" value="InterPro"/>
</dbReference>
<sequence>MELSPRAALEPNLRRRRLQRSSSQQQQHEPPDHRARVRIQDASREMASGERTPSPSVKRGKKACTECRQQKAKCDAYLNPSQACSRCSKLNIQCIISDPFRREHKRKRLSELEQETDELRRRLRYAQPDPSRPSPIAMLTAAAEMGVNSAAVEGDLAFHTQSHTPPVEDSQHVLPSPGLGPPLPGPGMISGVRAPDATEPRSLNNIYLTGSEIDELFQIFFQQYAPFLPILDPETTPNVYYTHSPFLFWSIVGIASRTYPKNPTLLTALARNINEMALLSIISGSSAWHCIQGLLLVLTWPFPKDATMADVTFPLSGMLLHIAMQNGLHIPMSSHEFSKRKRLPAPSEAEMIRRSELWAHCVIVYQRTCVIKGQPPRSLVNLELDGDLKHSLFQTISPSLVLELKCEDLKTRCSTAVLELGVRNISSEQERSLDILLRAYDDQAVDLEVQAFSAYDRFATSMCRLSIQIFHLFRNPSSFSSGCLATLTTAACDTISSIHSLGQSMAGYATSPIQMNYALLLASSALLRVLKGPQWATMDVEKAKASYFTAINLAKQMSVYNFDIAAKTVMVLSQLWNSTKAFRKADGSEYLALRIRSRLVVSPVIDTVWWWREEFDPQFYSTVTSQSNAPEGTAMHPGRYARLLTQLSYTIGADANRDNLAISGNVSGGSTDRPDISYFDEQFQADFEWALTDEFLFAPTEPYGPLVEVHDGKVRTTKQEFNPRRKTIIRSAYMGGETSSLSRDSDSQHEPPIIKGEREGGRQETPDHGMEKHKVQASRPTQRSPVGAGS</sequence>
<evidence type="ECO:0000256" key="3">
    <source>
        <dbReference type="ARBA" id="ARBA00022833"/>
    </source>
</evidence>
<feature type="region of interest" description="Disordered" evidence="8">
    <location>
        <begin position="160"/>
        <end position="192"/>
    </location>
</feature>
<proteinExistence type="predicted"/>
<feature type="compositionally biased region" description="Basic and acidic residues" evidence="8">
    <location>
        <begin position="29"/>
        <end position="48"/>
    </location>
</feature>
<feature type="region of interest" description="Disordered" evidence="8">
    <location>
        <begin position="1"/>
        <end position="61"/>
    </location>
</feature>
<dbReference type="PANTHER" id="PTHR31845">
    <property type="entry name" value="FINGER DOMAIN PROTEIN, PUTATIVE-RELATED"/>
    <property type="match status" value="1"/>
</dbReference>
<protein>
    <recommendedName>
        <fullName evidence="9">Zn(2)-C6 fungal-type domain-containing protein</fullName>
    </recommendedName>
</protein>
<evidence type="ECO:0000256" key="7">
    <source>
        <dbReference type="ARBA" id="ARBA00023242"/>
    </source>
</evidence>
<dbReference type="InterPro" id="IPR007219">
    <property type="entry name" value="XnlR_reg_dom"/>
</dbReference>
<evidence type="ECO:0000256" key="1">
    <source>
        <dbReference type="ARBA" id="ARBA00004123"/>
    </source>
</evidence>
<feature type="domain" description="Zn(2)-C6 fungal-type" evidence="9">
    <location>
        <begin position="63"/>
        <end position="96"/>
    </location>
</feature>
<dbReference type="FunFam" id="4.10.240.10:FF:000003">
    <property type="entry name" value="C6 transcription factor (Leu3)"/>
    <property type="match status" value="1"/>
</dbReference>
<name>A0A370BQZ3_ASPNG</name>
<evidence type="ECO:0000256" key="2">
    <source>
        <dbReference type="ARBA" id="ARBA00022723"/>
    </source>
</evidence>
<dbReference type="Pfam" id="PF00172">
    <property type="entry name" value="Zn_clus"/>
    <property type="match status" value="1"/>
</dbReference>
<dbReference type="GO" id="GO:0005634">
    <property type="term" value="C:nucleus"/>
    <property type="evidence" value="ECO:0007669"/>
    <property type="project" value="UniProtKB-SubCell"/>
</dbReference>
<dbReference type="AlphaFoldDB" id="A0A370BQZ3"/>
<dbReference type="Proteomes" id="UP000253845">
    <property type="component" value="Unassembled WGS sequence"/>
</dbReference>
<evidence type="ECO:0000313" key="11">
    <source>
        <dbReference type="Proteomes" id="UP000253845"/>
    </source>
</evidence>
<dbReference type="CDD" id="cd12148">
    <property type="entry name" value="fungal_TF_MHR"/>
    <property type="match status" value="1"/>
</dbReference>
<dbReference type="SUPFAM" id="SSF57701">
    <property type="entry name" value="Zn2/Cys6 DNA-binding domain"/>
    <property type="match status" value="1"/>
</dbReference>
<dbReference type="SMART" id="SM00066">
    <property type="entry name" value="GAL4"/>
    <property type="match status" value="1"/>
</dbReference>
<dbReference type="PROSITE" id="PS50048">
    <property type="entry name" value="ZN2_CY6_FUNGAL_2"/>
    <property type="match status" value="1"/>
</dbReference>
<feature type="compositionally biased region" description="Basic and acidic residues" evidence="8">
    <location>
        <begin position="755"/>
        <end position="774"/>
    </location>
</feature>
<evidence type="ECO:0000259" key="9">
    <source>
        <dbReference type="PROSITE" id="PS50048"/>
    </source>
</evidence>
<keyword evidence="3" id="KW-0862">Zinc</keyword>
<evidence type="ECO:0000313" key="10">
    <source>
        <dbReference type="EMBL" id="RDH15929.1"/>
    </source>
</evidence>
<comment type="subcellular location">
    <subcellularLocation>
        <location evidence="1">Nucleus</location>
    </subcellularLocation>
</comment>
<dbReference type="PROSITE" id="PS00463">
    <property type="entry name" value="ZN2_CY6_FUNGAL_1"/>
    <property type="match status" value="1"/>
</dbReference>
<evidence type="ECO:0000256" key="5">
    <source>
        <dbReference type="ARBA" id="ARBA00023125"/>
    </source>
</evidence>
<dbReference type="InterPro" id="IPR051089">
    <property type="entry name" value="prtT"/>
</dbReference>
<dbReference type="GO" id="GO:0000981">
    <property type="term" value="F:DNA-binding transcription factor activity, RNA polymerase II-specific"/>
    <property type="evidence" value="ECO:0007669"/>
    <property type="project" value="InterPro"/>
</dbReference>
<reference evidence="10 11" key="1">
    <citation type="submission" date="2018-07" db="EMBL/GenBank/DDBJ databases">
        <title>Section-level genome sequencing of Aspergillus section Nigri to investigate inter- and intra-species variation.</title>
        <authorList>
            <consortium name="DOE Joint Genome Institute"/>
            <person name="Vesth T.C."/>
            <person name="Nybo J.L."/>
            <person name="Theobald S."/>
            <person name="Frisvad J.C."/>
            <person name="Larsen T.O."/>
            <person name="Nielsen K.F."/>
            <person name="Hoof J.B."/>
            <person name="Brandl J."/>
            <person name="Salamov A."/>
            <person name="Riley R."/>
            <person name="Gladden J.M."/>
            <person name="Phatale P."/>
            <person name="Nielsen M.T."/>
            <person name="Lyhne E.K."/>
            <person name="Kogle M.E."/>
            <person name="Strasser K."/>
            <person name="McDonnell E."/>
            <person name="Barry K."/>
            <person name="Clum A."/>
            <person name="Chen C."/>
            <person name="Nolan M."/>
            <person name="Sandor L."/>
            <person name="Kuo A."/>
            <person name="Lipzen A."/>
            <person name="Hainaut M."/>
            <person name="Drula E."/>
            <person name="Tsang A."/>
            <person name="Magnuson J.K."/>
            <person name="Henrissat B."/>
            <person name="Wiebenga A."/>
            <person name="Simmons B.A."/>
            <person name="Makela M.R."/>
            <person name="De vries R.P."/>
            <person name="Grigoriev I.V."/>
            <person name="Mortensen U.H."/>
            <person name="Baker S.E."/>
            <person name="Andersen M.R."/>
        </authorList>
    </citation>
    <scope>NUCLEOTIDE SEQUENCE [LARGE SCALE GENOMIC DNA]</scope>
    <source>
        <strain evidence="10 11">ATCC 13496</strain>
    </source>
</reference>
<keyword evidence="6" id="KW-0804">Transcription</keyword>
<evidence type="ECO:0000256" key="6">
    <source>
        <dbReference type="ARBA" id="ARBA00023163"/>
    </source>
</evidence>
<dbReference type="EMBL" id="KZ851943">
    <property type="protein sequence ID" value="RDH15929.1"/>
    <property type="molecule type" value="Genomic_DNA"/>
</dbReference>
<dbReference type="PANTHER" id="PTHR31845:SF21">
    <property type="entry name" value="REGULATORY PROTEIN LEU3"/>
    <property type="match status" value="1"/>
</dbReference>
<dbReference type="InterPro" id="IPR001138">
    <property type="entry name" value="Zn2Cys6_DnaBD"/>
</dbReference>
<dbReference type="CDD" id="cd00067">
    <property type="entry name" value="GAL4"/>
    <property type="match status" value="1"/>
</dbReference>
<evidence type="ECO:0000256" key="4">
    <source>
        <dbReference type="ARBA" id="ARBA00023015"/>
    </source>
</evidence>
<dbReference type="GO" id="GO:0008270">
    <property type="term" value="F:zinc ion binding"/>
    <property type="evidence" value="ECO:0007669"/>
    <property type="project" value="InterPro"/>
</dbReference>
<dbReference type="Gene3D" id="4.10.240.10">
    <property type="entry name" value="Zn(2)-C6 fungal-type DNA-binding domain"/>
    <property type="match status" value="1"/>
</dbReference>
<keyword evidence="4" id="KW-0805">Transcription regulation</keyword>
<evidence type="ECO:0000256" key="8">
    <source>
        <dbReference type="SAM" id="MobiDB-lite"/>
    </source>
</evidence>
<keyword evidence="5" id="KW-0238">DNA-binding</keyword>
<feature type="region of interest" description="Disordered" evidence="8">
    <location>
        <begin position="730"/>
        <end position="790"/>
    </location>
</feature>
<accession>A0A370BQZ3</accession>
<dbReference type="GO" id="GO:0001216">
    <property type="term" value="F:DNA-binding transcription activator activity"/>
    <property type="evidence" value="ECO:0007669"/>
    <property type="project" value="UniProtKB-ARBA"/>
</dbReference>
<gene>
    <name evidence="10" type="ORF">M747DRAFT_318193</name>
</gene>
<dbReference type="VEuPathDB" id="FungiDB:M747DRAFT_318193"/>
<dbReference type="GO" id="GO:0000976">
    <property type="term" value="F:transcription cis-regulatory region binding"/>
    <property type="evidence" value="ECO:0007669"/>
    <property type="project" value="TreeGrafter"/>
</dbReference>
<dbReference type="Pfam" id="PF04082">
    <property type="entry name" value="Fungal_trans"/>
    <property type="match status" value="1"/>
</dbReference>
<keyword evidence="2" id="KW-0479">Metal-binding</keyword>
<keyword evidence="7" id="KW-0539">Nucleus</keyword>
<organism evidence="10 11">
    <name type="scientific">Aspergillus niger ATCC 13496</name>
    <dbReference type="NCBI Taxonomy" id="1353008"/>
    <lineage>
        <taxon>Eukaryota</taxon>
        <taxon>Fungi</taxon>
        <taxon>Dikarya</taxon>
        <taxon>Ascomycota</taxon>
        <taxon>Pezizomycotina</taxon>
        <taxon>Eurotiomycetes</taxon>
        <taxon>Eurotiomycetidae</taxon>
        <taxon>Eurotiales</taxon>
        <taxon>Aspergillaceae</taxon>
        <taxon>Aspergillus</taxon>
        <taxon>Aspergillus subgen. Circumdati</taxon>
    </lineage>
</organism>
<dbReference type="InterPro" id="IPR036864">
    <property type="entry name" value="Zn2-C6_fun-type_DNA-bd_sf"/>
</dbReference>